<evidence type="ECO:0000256" key="3">
    <source>
        <dbReference type="ARBA" id="ARBA00022737"/>
    </source>
</evidence>
<sequence length="323" mass="36859">MMGSRRRPLGRSYSGNGPYSAYSPGGPGSDGEDNGPLAENRPERRNYLLSVRPENSLPTNRLSPSSFGRSTFCAVIAQLTEETQPLFETTLKSYAVSEDADAKFTCVVTGYPQPEVTWYKDEEEMDRYCGLPKYQIFRHGNRHTLQLYKCTEDDAAIYQASARNSKGIVSCSGVLEVGTMTEYKIHQRWFARLKRNAEAKLREIEQSRKRGKENVEMEQLRRVSPDRFQRKRRLTGEVGLRSGASLWDKEEVAKVRIPDGKPRFGEGDHAKSREPLRNTADPVLQGSHRWADGRGSHRQRGRLSGERRAKRGRERQWLSLLHL</sequence>
<dbReference type="AlphaFoldDB" id="A0A9Q0XE98"/>
<dbReference type="InterPro" id="IPR013783">
    <property type="entry name" value="Ig-like_fold"/>
</dbReference>
<evidence type="ECO:0000313" key="9">
    <source>
        <dbReference type="EMBL" id="KAJ7311200.1"/>
    </source>
</evidence>
<dbReference type="Gene3D" id="2.60.40.10">
    <property type="entry name" value="Immunoglobulins"/>
    <property type="match status" value="1"/>
</dbReference>
<keyword evidence="3" id="KW-0677">Repeat</keyword>
<protein>
    <recommendedName>
        <fullName evidence="2">non-specific serine/threonine protein kinase</fullName>
        <ecNumber evidence="2">2.7.11.1</ecNumber>
    </recommendedName>
</protein>
<evidence type="ECO:0000313" key="10">
    <source>
        <dbReference type="Proteomes" id="UP001142489"/>
    </source>
</evidence>
<dbReference type="EMBL" id="JAPFRF010000014">
    <property type="protein sequence ID" value="KAJ7311200.1"/>
    <property type="molecule type" value="Genomic_DNA"/>
</dbReference>
<dbReference type="InterPro" id="IPR013098">
    <property type="entry name" value="Ig_I-set"/>
</dbReference>
<keyword evidence="4" id="KW-0393">Immunoglobulin domain</keyword>
<dbReference type="InterPro" id="IPR003598">
    <property type="entry name" value="Ig_sub2"/>
</dbReference>
<dbReference type="GO" id="GO:0005634">
    <property type="term" value="C:nucleus"/>
    <property type="evidence" value="ECO:0007669"/>
    <property type="project" value="TreeGrafter"/>
</dbReference>
<dbReference type="PANTHER" id="PTHR47091">
    <property type="entry name" value="ALPHA-PROTEIN KINASE 2-RELATED"/>
    <property type="match status" value="1"/>
</dbReference>
<dbReference type="SMART" id="SM00408">
    <property type="entry name" value="IGc2"/>
    <property type="match status" value="1"/>
</dbReference>
<dbReference type="Pfam" id="PF07679">
    <property type="entry name" value="I-set"/>
    <property type="match status" value="1"/>
</dbReference>
<dbReference type="GO" id="GO:0055013">
    <property type="term" value="P:cardiac muscle cell development"/>
    <property type="evidence" value="ECO:0007669"/>
    <property type="project" value="TreeGrafter"/>
</dbReference>
<proteinExistence type="inferred from homology"/>
<feature type="compositionally biased region" description="Low complexity" evidence="7">
    <location>
        <begin position="12"/>
        <end position="24"/>
    </location>
</feature>
<reference evidence="9" key="1">
    <citation type="journal article" date="2023" name="DNA Res.">
        <title>Chromosome-level genome assembly of Phrynocephalus forsythii using third-generation DNA sequencing and Hi-C analysis.</title>
        <authorList>
            <person name="Qi Y."/>
            <person name="Zhao W."/>
            <person name="Zhao Y."/>
            <person name="Niu C."/>
            <person name="Cao S."/>
            <person name="Zhang Y."/>
        </authorList>
    </citation>
    <scope>NUCLEOTIDE SEQUENCE</scope>
    <source>
        <tissue evidence="9">Muscle</tissue>
    </source>
</reference>
<dbReference type="SMART" id="SM00409">
    <property type="entry name" value="IG"/>
    <property type="match status" value="1"/>
</dbReference>
<dbReference type="InterPro" id="IPR007110">
    <property type="entry name" value="Ig-like_dom"/>
</dbReference>
<dbReference type="PANTHER" id="PTHR47091:SF1">
    <property type="entry name" value="ALPHA-PROTEIN KINASE 3"/>
    <property type="match status" value="1"/>
</dbReference>
<keyword evidence="10" id="KW-1185">Reference proteome</keyword>
<organism evidence="9 10">
    <name type="scientific">Phrynocephalus forsythii</name>
    <dbReference type="NCBI Taxonomy" id="171643"/>
    <lineage>
        <taxon>Eukaryota</taxon>
        <taxon>Metazoa</taxon>
        <taxon>Chordata</taxon>
        <taxon>Craniata</taxon>
        <taxon>Vertebrata</taxon>
        <taxon>Euteleostomi</taxon>
        <taxon>Lepidosauria</taxon>
        <taxon>Squamata</taxon>
        <taxon>Bifurcata</taxon>
        <taxon>Unidentata</taxon>
        <taxon>Episquamata</taxon>
        <taxon>Toxicofera</taxon>
        <taxon>Iguania</taxon>
        <taxon>Acrodonta</taxon>
        <taxon>Agamidae</taxon>
        <taxon>Agaminae</taxon>
        <taxon>Phrynocephalus</taxon>
    </lineage>
</organism>
<comment type="catalytic activity">
    <reaction evidence="6">
        <text>L-seryl-[protein] + ATP = O-phospho-L-seryl-[protein] + ADP + H(+)</text>
        <dbReference type="Rhea" id="RHEA:17989"/>
        <dbReference type="Rhea" id="RHEA-COMP:9863"/>
        <dbReference type="Rhea" id="RHEA-COMP:11604"/>
        <dbReference type="ChEBI" id="CHEBI:15378"/>
        <dbReference type="ChEBI" id="CHEBI:29999"/>
        <dbReference type="ChEBI" id="CHEBI:30616"/>
        <dbReference type="ChEBI" id="CHEBI:83421"/>
        <dbReference type="ChEBI" id="CHEBI:456216"/>
        <dbReference type="EC" id="2.7.11.1"/>
    </reaction>
</comment>
<dbReference type="GO" id="GO:0004674">
    <property type="term" value="F:protein serine/threonine kinase activity"/>
    <property type="evidence" value="ECO:0007669"/>
    <property type="project" value="UniProtKB-EC"/>
</dbReference>
<accession>A0A9Q0XE98</accession>
<comment type="catalytic activity">
    <reaction evidence="5">
        <text>L-threonyl-[protein] + ATP = O-phospho-L-threonyl-[protein] + ADP + H(+)</text>
        <dbReference type="Rhea" id="RHEA:46608"/>
        <dbReference type="Rhea" id="RHEA-COMP:11060"/>
        <dbReference type="Rhea" id="RHEA-COMP:11605"/>
        <dbReference type="ChEBI" id="CHEBI:15378"/>
        <dbReference type="ChEBI" id="CHEBI:30013"/>
        <dbReference type="ChEBI" id="CHEBI:30616"/>
        <dbReference type="ChEBI" id="CHEBI:61977"/>
        <dbReference type="ChEBI" id="CHEBI:456216"/>
        <dbReference type="EC" id="2.7.11.1"/>
    </reaction>
</comment>
<dbReference type="InterPro" id="IPR003599">
    <property type="entry name" value="Ig_sub"/>
</dbReference>
<name>A0A9Q0XE98_9SAUR</name>
<dbReference type="OrthoDB" id="301415at2759"/>
<dbReference type="Proteomes" id="UP001142489">
    <property type="component" value="Unassembled WGS sequence"/>
</dbReference>
<evidence type="ECO:0000256" key="2">
    <source>
        <dbReference type="ARBA" id="ARBA00012513"/>
    </source>
</evidence>
<feature type="region of interest" description="Disordered" evidence="7">
    <location>
        <begin position="258"/>
        <end position="313"/>
    </location>
</feature>
<evidence type="ECO:0000256" key="6">
    <source>
        <dbReference type="ARBA" id="ARBA00048679"/>
    </source>
</evidence>
<gene>
    <name evidence="9" type="ORF">JRQ81_006810</name>
</gene>
<dbReference type="SUPFAM" id="SSF48726">
    <property type="entry name" value="Immunoglobulin"/>
    <property type="match status" value="1"/>
</dbReference>
<feature type="region of interest" description="Disordered" evidence="7">
    <location>
        <begin position="1"/>
        <end position="40"/>
    </location>
</feature>
<evidence type="ECO:0000256" key="7">
    <source>
        <dbReference type="SAM" id="MobiDB-lite"/>
    </source>
</evidence>
<feature type="domain" description="Ig-like" evidence="8">
    <location>
        <begin position="85"/>
        <end position="176"/>
    </location>
</feature>
<evidence type="ECO:0000256" key="1">
    <source>
        <dbReference type="ARBA" id="ARBA00008651"/>
    </source>
</evidence>
<dbReference type="PROSITE" id="PS50835">
    <property type="entry name" value="IG_LIKE"/>
    <property type="match status" value="1"/>
</dbReference>
<comment type="caution">
    <text evidence="9">The sequence shown here is derived from an EMBL/GenBank/DDBJ whole genome shotgun (WGS) entry which is preliminary data.</text>
</comment>
<dbReference type="EC" id="2.7.11.1" evidence="2"/>
<evidence type="ECO:0000256" key="4">
    <source>
        <dbReference type="ARBA" id="ARBA00023319"/>
    </source>
</evidence>
<comment type="similarity">
    <text evidence="1">Belongs to the protein kinase superfamily. Alpha-type protein kinase family. ALPK subfamily.</text>
</comment>
<dbReference type="FunFam" id="2.60.40.10:FF:000069">
    <property type="entry name" value="Alpha-protein kinase 3"/>
    <property type="match status" value="1"/>
</dbReference>
<evidence type="ECO:0000256" key="5">
    <source>
        <dbReference type="ARBA" id="ARBA00047899"/>
    </source>
</evidence>
<feature type="compositionally biased region" description="Basic and acidic residues" evidence="7">
    <location>
        <begin position="258"/>
        <end position="276"/>
    </location>
</feature>
<dbReference type="InterPro" id="IPR036179">
    <property type="entry name" value="Ig-like_dom_sf"/>
</dbReference>
<evidence type="ECO:0000259" key="8">
    <source>
        <dbReference type="PROSITE" id="PS50835"/>
    </source>
</evidence>